<keyword evidence="2" id="KW-1185">Reference proteome</keyword>
<dbReference type="EMBL" id="JACOOH010000006">
    <property type="protein sequence ID" value="MBC5622344.1"/>
    <property type="molecule type" value="Genomic_DNA"/>
</dbReference>
<protein>
    <submittedName>
        <fullName evidence="1">DUF4843 domain-containing protein</fullName>
    </submittedName>
</protein>
<dbReference type="InterPro" id="IPR032299">
    <property type="entry name" value="DUF4843"/>
</dbReference>
<evidence type="ECO:0000313" key="1">
    <source>
        <dbReference type="EMBL" id="MBC5622344.1"/>
    </source>
</evidence>
<sequence length="225" mass="26044">MKTFIFLIFSFIILWACSEDKTYEYKSVKYLHFSKPEVPDSATVLSFTHYPGVTEKEIAVEVLLAGDLVSRPTPYQLKVDADSTTANAEQYSFDLIQEFPANQIKDTVYIKLFNKELEGKEVTLYIRIVENENFTPGLKANQAARIIFNNISSKPDWWDEEVETLFLGEWSAKKYSEFVSFTKITDLSEYEFTVRRKICLEFKKYLKDEGITEEDGVTPMEIPAN</sequence>
<organism evidence="1 2">
    <name type="scientific">Butyricimonas hominis</name>
    <dbReference type="NCBI Taxonomy" id="2763032"/>
    <lineage>
        <taxon>Bacteria</taxon>
        <taxon>Pseudomonadati</taxon>
        <taxon>Bacteroidota</taxon>
        <taxon>Bacteroidia</taxon>
        <taxon>Bacteroidales</taxon>
        <taxon>Odoribacteraceae</taxon>
        <taxon>Butyricimonas</taxon>
    </lineage>
</organism>
<proteinExistence type="predicted"/>
<gene>
    <name evidence="1" type="ORF">H8S64_14685</name>
</gene>
<dbReference type="Pfam" id="PF16132">
    <property type="entry name" value="DUF4843"/>
    <property type="match status" value="1"/>
</dbReference>
<dbReference type="Proteomes" id="UP000646484">
    <property type="component" value="Unassembled WGS sequence"/>
</dbReference>
<reference evidence="1 2" key="1">
    <citation type="submission" date="2020-08" db="EMBL/GenBank/DDBJ databases">
        <title>Genome public.</title>
        <authorList>
            <person name="Liu C."/>
            <person name="Sun Q."/>
        </authorList>
    </citation>
    <scope>NUCLEOTIDE SEQUENCE [LARGE SCALE GENOMIC DNA]</scope>
    <source>
        <strain evidence="1 2">NSJ-56</strain>
    </source>
</reference>
<name>A0ABR7D346_9BACT</name>
<accession>A0ABR7D346</accession>
<evidence type="ECO:0000313" key="2">
    <source>
        <dbReference type="Proteomes" id="UP000646484"/>
    </source>
</evidence>
<dbReference type="RefSeq" id="WP_186976990.1">
    <property type="nucleotide sequence ID" value="NZ_JACOOH010000006.1"/>
</dbReference>
<comment type="caution">
    <text evidence="1">The sequence shown here is derived from an EMBL/GenBank/DDBJ whole genome shotgun (WGS) entry which is preliminary data.</text>
</comment>